<sequence length="132" mass="14325">MSMRGIRGATTIESDTSANVLSATRELLETMLTANPGLEPADIGSAIFTVTEDICSAFPARAARDLGWAGVPMLDAREIPVPGSLPLCIRVLLQWNTAREQSEISHIYLRGACALRPDLELSTLDITEDEKR</sequence>
<dbReference type="InterPro" id="IPR035959">
    <property type="entry name" value="RutC-like_sf"/>
</dbReference>
<dbReference type="CDD" id="cd02185">
    <property type="entry name" value="AroH"/>
    <property type="match status" value="1"/>
</dbReference>
<evidence type="ECO:0000313" key="5">
    <source>
        <dbReference type="Proteomes" id="UP000256388"/>
    </source>
</evidence>
<name>A0A347ZRQ9_9CHLR</name>
<dbReference type="OrthoDB" id="9802232at2"/>
<feature type="binding site" evidence="2">
    <location>
        <position position="108"/>
    </location>
    <ligand>
        <name>prephenate</name>
        <dbReference type="ChEBI" id="CHEBI:29934"/>
    </ligand>
</feature>
<keyword evidence="3" id="KW-0413">Isomerase</keyword>
<dbReference type="PIRSF" id="PIRSF005965">
    <property type="entry name" value="Chor_mut_AroH"/>
    <property type="match status" value="1"/>
</dbReference>
<comment type="catalytic activity">
    <reaction evidence="3">
        <text>chorismate = prephenate</text>
        <dbReference type="Rhea" id="RHEA:13897"/>
        <dbReference type="ChEBI" id="CHEBI:29748"/>
        <dbReference type="ChEBI" id="CHEBI:29934"/>
        <dbReference type="EC" id="5.4.99.5"/>
    </reaction>
</comment>
<dbReference type="Pfam" id="PF07736">
    <property type="entry name" value="CM_1"/>
    <property type="match status" value="1"/>
</dbReference>
<dbReference type="GO" id="GO:0008652">
    <property type="term" value="P:amino acid biosynthetic process"/>
    <property type="evidence" value="ECO:0007669"/>
    <property type="project" value="UniProtKB-UniRule"/>
</dbReference>
<dbReference type="Proteomes" id="UP000256388">
    <property type="component" value="Unassembled WGS sequence"/>
</dbReference>
<feature type="binding site" evidence="2">
    <location>
        <position position="7"/>
    </location>
    <ligand>
        <name>prephenate</name>
        <dbReference type="ChEBI" id="CHEBI:29934"/>
    </ligand>
</feature>
<dbReference type="GO" id="GO:0046417">
    <property type="term" value="P:chorismate metabolic process"/>
    <property type="evidence" value="ECO:0007669"/>
    <property type="project" value="TreeGrafter"/>
</dbReference>
<dbReference type="SUPFAM" id="SSF55298">
    <property type="entry name" value="YjgF-like"/>
    <property type="match status" value="1"/>
</dbReference>
<comment type="caution">
    <text evidence="4">The sequence shown here is derived from an EMBL/GenBank/DDBJ whole genome shotgun (WGS) entry which is preliminary data.</text>
</comment>
<dbReference type="AlphaFoldDB" id="A0A347ZRQ9"/>
<evidence type="ECO:0000256" key="1">
    <source>
        <dbReference type="NCBIfam" id="TIGR01796"/>
    </source>
</evidence>
<dbReference type="GO" id="GO:0004106">
    <property type="term" value="F:chorismate mutase activity"/>
    <property type="evidence" value="ECO:0007669"/>
    <property type="project" value="UniProtKB-UniRule"/>
</dbReference>
<dbReference type="PANTHER" id="PTHR21164">
    <property type="entry name" value="CHORISMATE MUTASE"/>
    <property type="match status" value="1"/>
</dbReference>
<keyword evidence="5" id="KW-1185">Reference proteome</keyword>
<dbReference type="EMBL" id="QUMS01000001">
    <property type="protein sequence ID" value="REG11456.1"/>
    <property type="molecule type" value="Genomic_DNA"/>
</dbReference>
<keyword evidence="2 3" id="KW-0028">Amino-acid biosynthesis</keyword>
<dbReference type="PROSITE" id="PS51167">
    <property type="entry name" value="CHORISMATE_MUT_1"/>
    <property type="match status" value="1"/>
</dbReference>
<accession>A0A347ZRQ9</accession>
<feature type="binding site" evidence="2">
    <location>
        <position position="90"/>
    </location>
    <ligand>
        <name>prephenate</name>
        <dbReference type="ChEBI" id="CHEBI:29934"/>
    </ligand>
</feature>
<organism evidence="4 5">
    <name type="scientific">Pelolinea submarina</name>
    <dbReference type="NCBI Taxonomy" id="913107"/>
    <lineage>
        <taxon>Bacteria</taxon>
        <taxon>Bacillati</taxon>
        <taxon>Chloroflexota</taxon>
        <taxon>Anaerolineae</taxon>
        <taxon>Anaerolineales</taxon>
        <taxon>Anaerolineaceae</taxon>
        <taxon>Pelolinea</taxon>
    </lineage>
</organism>
<dbReference type="InterPro" id="IPR008243">
    <property type="entry name" value="Chorismate_mutase_AroH"/>
</dbReference>
<dbReference type="PANTHER" id="PTHR21164:SF0">
    <property type="entry name" value="CHORISMATE MUTASE AROH"/>
    <property type="match status" value="1"/>
</dbReference>
<evidence type="ECO:0000256" key="2">
    <source>
        <dbReference type="PIRSR" id="PIRSR005965-1"/>
    </source>
</evidence>
<proteinExistence type="predicted"/>
<dbReference type="GO" id="GO:0009073">
    <property type="term" value="P:aromatic amino acid family biosynthetic process"/>
    <property type="evidence" value="ECO:0007669"/>
    <property type="project" value="UniProtKB-UniRule"/>
</dbReference>
<gene>
    <name evidence="4" type="ORF">DFR64_1343</name>
</gene>
<keyword evidence="2 3" id="KW-0057">Aromatic amino acid biosynthesis</keyword>
<evidence type="ECO:0000256" key="3">
    <source>
        <dbReference type="PROSITE-ProRule" id="PRU00514"/>
    </source>
</evidence>
<protein>
    <recommendedName>
        <fullName evidence="1 3">chorismate mutase</fullName>
        <ecNumber evidence="1 3">5.4.99.5</ecNumber>
    </recommendedName>
</protein>
<dbReference type="EC" id="5.4.99.5" evidence="1 3"/>
<dbReference type="Gene3D" id="3.30.1330.40">
    <property type="entry name" value="RutC-like"/>
    <property type="match status" value="1"/>
</dbReference>
<reference evidence="4 5" key="1">
    <citation type="submission" date="2018-08" db="EMBL/GenBank/DDBJ databases">
        <title>Genomic Encyclopedia of Type Strains, Phase IV (KMG-IV): sequencing the most valuable type-strain genomes for metagenomic binning, comparative biology and taxonomic classification.</title>
        <authorList>
            <person name="Goeker M."/>
        </authorList>
    </citation>
    <scope>NUCLEOTIDE SEQUENCE [LARGE SCALE GENOMIC DNA]</scope>
    <source>
        <strain evidence="4 5">DSM 23923</strain>
    </source>
</reference>
<dbReference type="NCBIfam" id="TIGR01796">
    <property type="entry name" value="CM_mono_aroH"/>
    <property type="match status" value="1"/>
</dbReference>
<evidence type="ECO:0000313" key="4">
    <source>
        <dbReference type="EMBL" id="REG11456.1"/>
    </source>
</evidence>